<organism evidence="1 2">
    <name type="scientific">Ideonella livida</name>
    <dbReference type="NCBI Taxonomy" id="2707176"/>
    <lineage>
        <taxon>Bacteria</taxon>
        <taxon>Pseudomonadati</taxon>
        <taxon>Pseudomonadota</taxon>
        <taxon>Betaproteobacteria</taxon>
        <taxon>Burkholderiales</taxon>
        <taxon>Sphaerotilaceae</taxon>
        <taxon>Ideonella</taxon>
    </lineage>
</organism>
<reference evidence="1 2" key="1">
    <citation type="submission" date="2020-02" db="EMBL/GenBank/DDBJ databases">
        <title>Ideonella bacterium strain TBM-1.</title>
        <authorList>
            <person name="Chen W.-M."/>
        </authorList>
    </citation>
    <scope>NUCLEOTIDE SEQUENCE [LARGE SCALE GENOMIC DNA]</scope>
    <source>
        <strain evidence="1 2">TBM-1</strain>
    </source>
</reference>
<gene>
    <name evidence="1" type="ORF">G3A44_01745</name>
</gene>
<evidence type="ECO:0000313" key="1">
    <source>
        <dbReference type="EMBL" id="NDY89913.1"/>
    </source>
</evidence>
<name>A0A7C9PEJ5_9BURK</name>
<protein>
    <submittedName>
        <fullName evidence="1">Uncharacterized protein</fullName>
    </submittedName>
</protein>
<proteinExistence type="predicted"/>
<evidence type="ECO:0000313" key="2">
    <source>
        <dbReference type="Proteomes" id="UP000484255"/>
    </source>
</evidence>
<dbReference type="EMBL" id="JAAGOH010000001">
    <property type="protein sequence ID" value="NDY89913.1"/>
    <property type="molecule type" value="Genomic_DNA"/>
</dbReference>
<keyword evidence="2" id="KW-1185">Reference proteome</keyword>
<sequence>MPATLRLIHLAASLDTPRTAWLQALGQLPGVQWVGSRRGPPGQPDLRSAACLLGAWPANRIPRPLVQAWLGPALRPDTTHLLLGPGMFLPHHRWRGAVLLQDPETAFLHRWAGEAEAWGLSPEAPALLGLWEVRQRPRLALWAHSLAPEQAWRLHVMDDPVQQYLFVFGLRLTQLRRSRQPLLEVPAARDDPSAAWQRLLQALELPPWPQPAGWASALRPPAPAHPGWPLPRAAFRRLALHHGLAPPPTPSDRPQVT</sequence>
<accession>A0A7C9PEJ5</accession>
<dbReference type="AlphaFoldDB" id="A0A7C9PEJ5"/>
<dbReference type="Proteomes" id="UP000484255">
    <property type="component" value="Unassembled WGS sequence"/>
</dbReference>
<comment type="caution">
    <text evidence="1">The sequence shown here is derived from an EMBL/GenBank/DDBJ whole genome shotgun (WGS) entry which is preliminary data.</text>
</comment>
<dbReference type="RefSeq" id="WP_163455754.1">
    <property type="nucleotide sequence ID" value="NZ_JAAGOH010000001.1"/>
</dbReference>